<gene>
    <name evidence="1" type="ORF">ALECFALPRED_002621</name>
</gene>
<evidence type="ECO:0000313" key="1">
    <source>
        <dbReference type="EMBL" id="CAF9906734.1"/>
    </source>
</evidence>
<accession>A0A8H3EK45</accession>
<keyword evidence="2" id="KW-1185">Reference proteome</keyword>
<dbReference type="Proteomes" id="UP000664203">
    <property type="component" value="Unassembled WGS sequence"/>
</dbReference>
<sequence length="78" mass="8553">MPPARFEFAVRKTDLLIIFTNYGGSIVAEDAGECVSEAMLEIKHEIDTHWTDIDIPISGNLVFTSGSAQLKLDTAPLM</sequence>
<comment type="caution">
    <text evidence="1">The sequence shown here is derived from an EMBL/GenBank/DDBJ whole genome shotgun (WGS) entry which is preliminary data.</text>
</comment>
<reference evidence="1" key="1">
    <citation type="submission" date="2021-03" db="EMBL/GenBank/DDBJ databases">
        <authorList>
            <person name="Tagirdzhanova G."/>
        </authorList>
    </citation>
    <scope>NUCLEOTIDE SEQUENCE</scope>
</reference>
<dbReference type="EMBL" id="CAJPDR010000018">
    <property type="protein sequence ID" value="CAF9906734.1"/>
    <property type="molecule type" value="Genomic_DNA"/>
</dbReference>
<proteinExistence type="predicted"/>
<dbReference type="OrthoDB" id="10334515at2759"/>
<protein>
    <submittedName>
        <fullName evidence="1">Uncharacterized protein</fullName>
    </submittedName>
</protein>
<evidence type="ECO:0000313" key="2">
    <source>
        <dbReference type="Proteomes" id="UP000664203"/>
    </source>
</evidence>
<organism evidence="1 2">
    <name type="scientific">Alectoria fallacina</name>
    <dbReference type="NCBI Taxonomy" id="1903189"/>
    <lineage>
        <taxon>Eukaryota</taxon>
        <taxon>Fungi</taxon>
        <taxon>Dikarya</taxon>
        <taxon>Ascomycota</taxon>
        <taxon>Pezizomycotina</taxon>
        <taxon>Lecanoromycetes</taxon>
        <taxon>OSLEUM clade</taxon>
        <taxon>Lecanoromycetidae</taxon>
        <taxon>Lecanorales</taxon>
        <taxon>Lecanorineae</taxon>
        <taxon>Parmeliaceae</taxon>
        <taxon>Alectoria</taxon>
    </lineage>
</organism>
<dbReference type="AlphaFoldDB" id="A0A8H3EK45"/>
<name>A0A8H3EK45_9LECA</name>